<keyword evidence="1" id="KW-0378">Hydrolase</keyword>
<comment type="caution">
    <text evidence="3">The sequence shown here is derived from an EMBL/GenBank/DDBJ whole genome shotgun (WGS) entry which is preliminary data.</text>
</comment>
<dbReference type="Pfam" id="PF00702">
    <property type="entry name" value="Hydrolase"/>
    <property type="match status" value="1"/>
</dbReference>
<gene>
    <name evidence="3" type="primary">gph</name>
    <name evidence="3" type="ORF">CWE24_05765</name>
</gene>
<dbReference type="AlphaFoldDB" id="A0A432XMP4"/>
<protein>
    <submittedName>
        <fullName evidence="3">Phosphoglycolate phosphatase</fullName>
    </submittedName>
</protein>
<dbReference type="Proteomes" id="UP000286985">
    <property type="component" value="Unassembled WGS sequence"/>
</dbReference>
<dbReference type="PANTHER" id="PTHR43434">
    <property type="entry name" value="PHOSPHOGLYCOLATE PHOSPHATASE"/>
    <property type="match status" value="1"/>
</dbReference>
<dbReference type="STRING" id="519452.SAMN04488139_1294"/>
<dbReference type="SFLD" id="SFLDS00003">
    <property type="entry name" value="Haloacid_Dehalogenase"/>
    <property type="match status" value="1"/>
</dbReference>
<dbReference type="PRINTS" id="PR00413">
    <property type="entry name" value="HADHALOGNASE"/>
</dbReference>
<evidence type="ECO:0000313" key="4">
    <source>
        <dbReference type="Proteomes" id="UP000286985"/>
    </source>
</evidence>
<dbReference type="GO" id="GO:0008967">
    <property type="term" value="F:phosphoglycolate phosphatase activity"/>
    <property type="evidence" value="ECO:0007669"/>
    <property type="project" value="TreeGrafter"/>
</dbReference>
<dbReference type="GO" id="GO:0006281">
    <property type="term" value="P:DNA repair"/>
    <property type="evidence" value="ECO:0007669"/>
    <property type="project" value="TreeGrafter"/>
</dbReference>
<dbReference type="Gene3D" id="3.40.50.1000">
    <property type="entry name" value="HAD superfamily/HAD-like"/>
    <property type="match status" value="1"/>
</dbReference>
<dbReference type="NCBIfam" id="TIGR01509">
    <property type="entry name" value="HAD-SF-IA-v3"/>
    <property type="match status" value="1"/>
</dbReference>
<name>A0A432XMP4_9GAMM</name>
<dbReference type="InterPro" id="IPR006439">
    <property type="entry name" value="HAD-SF_hydro_IA"/>
</dbReference>
<evidence type="ECO:0000256" key="2">
    <source>
        <dbReference type="ARBA" id="ARBA00022842"/>
    </source>
</evidence>
<evidence type="ECO:0000256" key="1">
    <source>
        <dbReference type="ARBA" id="ARBA00022801"/>
    </source>
</evidence>
<dbReference type="EMBL" id="PIPU01000001">
    <property type="protein sequence ID" value="RUO49972.1"/>
    <property type="molecule type" value="Genomic_DNA"/>
</dbReference>
<sequence length="220" mass="24136">MKYSLPQAVLFDLDGTLLDTAPDLGAALNRVLAAEQRPLVSAEEYTPLASHGSAGLLRYAYGDEFEQRRDELRSAFLAAYAANIAAHTKPFHGVGELLQQLQQRAIPVAIVTNKPHALTAQLVPCYPEFAHIQVVISGDTLAVAKPNPEPLLHAADLLQVDAANCWYIGDAERDIEAGRRANMFTVLARYGYISATDQPEIWGANAMIDRPEELLELWSE</sequence>
<dbReference type="GO" id="GO:0005829">
    <property type="term" value="C:cytosol"/>
    <property type="evidence" value="ECO:0007669"/>
    <property type="project" value="TreeGrafter"/>
</dbReference>
<reference evidence="4" key="1">
    <citation type="journal article" date="2018" name="Front. Microbiol.">
        <title>Genome-Based Analysis Reveals the Taxonomy and Diversity of the Family Idiomarinaceae.</title>
        <authorList>
            <person name="Liu Y."/>
            <person name="Lai Q."/>
            <person name="Shao Z."/>
        </authorList>
    </citation>
    <scope>NUCLEOTIDE SEQUENCE [LARGE SCALE GENOMIC DNA]</scope>
    <source>
        <strain evidence="4">908033</strain>
    </source>
</reference>
<dbReference type="SFLD" id="SFLDG01129">
    <property type="entry name" value="C1.5:_HAD__Beta-PGM__Phosphata"/>
    <property type="match status" value="1"/>
</dbReference>
<dbReference type="GO" id="GO:0046872">
    <property type="term" value="F:metal ion binding"/>
    <property type="evidence" value="ECO:0007669"/>
    <property type="project" value="UniProtKB-KW"/>
</dbReference>
<dbReference type="OrthoDB" id="9776368at2"/>
<dbReference type="InterPro" id="IPR023214">
    <property type="entry name" value="HAD_sf"/>
</dbReference>
<accession>A0A432XMP4</accession>
<keyword evidence="2" id="KW-0460">Magnesium</keyword>
<dbReference type="InterPro" id="IPR023198">
    <property type="entry name" value="PGP-like_dom2"/>
</dbReference>
<evidence type="ECO:0000313" key="3">
    <source>
        <dbReference type="EMBL" id="RUO49972.1"/>
    </source>
</evidence>
<dbReference type="SUPFAM" id="SSF56784">
    <property type="entry name" value="HAD-like"/>
    <property type="match status" value="1"/>
</dbReference>
<dbReference type="SFLD" id="SFLDG01135">
    <property type="entry name" value="C1.5.6:_HAD__Beta-PGM__Phospha"/>
    <property type="match status" value="1"/>
</dbReference>
<keyword evidence="4" id="KW-1185">Reference proteome</keyword>
<dbReference type="InterPro" id="IPR050155">
    <property type="entry name" value="HAD-like_hydrolase_sf"/>
</dbReference>
<dbReference type="RefSeq" id="WP_092839072.1">
    <property type="nucleotide sequence ID" value="NZ_FPCF01000001.1"/>
</dbReference>
<dbReference type="NCBIfam" id="TIGR01549">
    <property type="entry name" value="HAD-SF-IA-v1"/>
    <property type="match status" value="1"/>
</dbReference>
<dbReference type="InterPro" id="IPR036412">
    <property type="entry name" value="HAD-like_sf"/>
</dbReference>
<dbReference type="PANTHER" id="PTHR43434:SF23">
    <property type="entry name" value="PHOSPHOGLYCOLATE PHOSPHATASE"/>
    <property type="match status" value="1"/>
</dbReference>
<proteinExistence type="predicted"/>
<organism evidence="3 4">
    <name type="scientific">Pseudidiomarina donghaiensis</name>
    <dbReference type="NCBI Taxonomy" id="519452"/>
    <lineage>
        <taxon>Bacteria</taxon>
        <taxon>Pseudomonadati</taxon>
        <taxon>Pseudomonadota</taxon>
        <taxon>Gammaproteobacteria</taxon>
        <taxon>Alteromonadales</taxon>
        <taxon>Idiomarinaceae</taxon>
        <taxon>Pseudidiomarina</taxon>
    </lineage>
</organism>
<dbReference type="Gene3D" id="1.10.150.240">
    <property type="entry name" value="Putative phosphatase, domain 2"/>
    <property type="match status" value="1"/>
</dbReference>